<dbReference type="HOGENOM" id="CLU_2721336_0_0_6"/>
<proteinExistence type="predicted"/>
<evidence type="ECO:0000313" key="2">
    <source>
        <dbReference type="Proteomes" id="UP000028483"/>
    </source>
</evidence>
<name>A0A077P5A0_XENBV</name>
<dbReference type="EMBL" id="CBSX010000138">
    <property type="protein sequence ID" value="CDH06260.1"/>
    <property type="molecule type" value="Genomic_DNA"/>
</dbReference>
<evidence type="ECO:0000313" key="1">
    <source>
        <dbReference type="EMBL" id="CDH06260.1"/>
    </source>
</evidence>
<sequence>MAFIKKYNVYCIYFINRLSEYNTKMLVFIIGYSSTQKVILPEALSFMANTVVFGTILPAFSTTQNLSDEISK</sequence>
<accession>A0A077P5A0</accession>
<gene>
    <name evidence="1" type="ORF">XBO1_2220046</name>
</gene>
<comment type="caution">
    <text evidence="1">The sequence shown here is derived from an EMBL/GenBank/DDBJ whole genome shotgun (WGS) entry which is preliminary data.</text>
</comment>
<dbReference type="AlphaFoldDB" id="A0A077P5A0"/>
<dbReference type="Proteomes" id="UP000028483">
    <property type="component" value="Unassembled WGS sequence"/>
</dbReference>
<protein>
    <submittedName>
        <fullName evidence="1">Uncharacterized protein</fullName>
    </submittedName>
</protein>
<organism evidence="1 2">
    <name type="scientific">Xenorhabdus bovienii str. oregonense</name>
    <dbReference type="NCBI Taxonomy" id="1398202"/>
    <lineage>
        <taxon>Bacteria</taxon>
        <taxon>Pseudomonadati</taxon>
        <taxon>Pseudomonadota</taxon>
        <taxon>Gammaproteobacteria</taxon>
        <taxon>Enterobacterales</taxon>
        <taxon>Morganellaceae</taxon>
        <taxon>Xenorhabdus</taxon>
    </lineage>
</organism>
<reference evidence="1" key="1">
    <citation type="submission" date="2013-07" db="EMBL/GenBank/DDBJ databases">
        <title>Sub-species coevolution in mutualistic symbiosis.</title>
        <authorList>
            <person name="Murfin K."/>
            <person name="Klassen J."/>
            <person name="Lee M."/>
            <person name="Forst S."/>
            <person name="Stock P."/>
            <person name="Goodrich-Blair H."/>
        </authorList>
    </citation>
    <scope>NUCLEOTIDE SEQUENCE [LARGE SCALE GENOMIC DNA]</scope>
    <source>
        <strain evidence="1">Oregonense</strain>
    </source>
</reference>